<evidence type="ECO:0000256" key="2">
    <source>
        <dbReference type="ARBA" id="ARBA00022692"/>
    </source>
</evidence>
<protein>
    <submittedName>
        <fullName evidence="7">Sodium:calcium antiporter</fullName>
    </submittedName>
</protein>
<dbReference type="Gene3D" id="1.20.1420.30">
    <property type="entry name" value="NCX, central ion-binding region"/>
    <property type="match status" value="2"/>
</dbReference>
<dbReference type="InterPro" id="IPR044880">
    <property type="entry name" value="NCX_ion-bd_dom_sf"/>
</dbReference>
<evidence type="ECO:0000256" key="1">
    <source>
        <dbReference type="ARBA" id="ARBA00004141"/>
    </source>
</evidence>
<dbReference type="AlphaFoldDB" id="A0A934VM91"/>
<feature type="domain" description="Sodium/calcium exchanger membrane region" evidence="6">
    <location>
        <begin position="13"/>
        <end position="150"/>
    </location>
</feature>
<reference evidence="7" key="1">
    <citation type="submission" date="2021-01" db="EMBL/GenBank/DDBJ databases">
        <title>Modified the classification status of verrucomicrobia.</title>
        <authorList>
            <person name="Feng X."/>
        </authorList>
    </citation>
    <scope>NUCLEOTIDE SEQUENCE</scope>
    <source>
        <strain evidence="7">KCTC 12986</strain>
    </source>
</reference>
<dbReference type="InterPro" id="IPR004837">
    <property type="entry name" value="NaCa_Exmemb"/>
</dbReference>
<evidence type="ECO:0000256" key="3">
    <source>
        <dbReference type="ARBA" id="ARBA00022989"/>
    </source>
</evidence>
<feature type="transmembrane region" description="Helical" evidence="5">
    <location>
        <begin position="295"/>
        <end position="313"/>
    </location>
</feature>
<keyword evidence="3 5" id="KW-1133">Transmembrane helix</keyword>
<feature type="transmembrane region" description="Helical" evidence="5">
    <location>
        <begin position="77"/>
        <end position="100"/>
    </location>
</feature>
<sequence>MQDLLSSLPFIYHILIFVVSVVIIFFAGQRLAKVAETIADRSGLGQAITGGLFLGAATSLPGLVASVTAAWQGYVEMAVSNAIGGIAAQTAFLGIADISLRRGNLEHAAASLANLMQAGLLIALLTLPLLAFTLPEWTFWEIHPVTVLMVAAYCYGMRLSSRTKADPMWHPHRTEVTQEDEGEAEKTRQSWTAALTSFVLLALLTAVAGWLTAETGIGAIKRMGLSESLVGGLFTAVSSSLPELVTSIAAVRNGAYTLAVGGIIGGNAFDSLFMAASDVAYRDGSIYHAITNQQLFLIALAILMTAVLTMGLVGRERRGIANIGFESFTILSLYGVALLTLFLAQ</sequence>
<dbReference type="Proteomes" id="UP000604083">
    <property type="component" value="Unassembled WGS sequence"/>
</dbReference>
<dbReference type="RefSeq" id="WP_200391286.1">
    <property type="nucleotide sequence ID" value="NZ_JAENIO010000014.1"/>
</dbReference>
<feature type="transmembrane region" description="Helical" evidence="5">
    <location>
        <begin position="254"/>
        <end position="275"/>
    </location>
</feature>
<comment type="subcellular location">
    <subcellularLocation>
        <location evidence="1">Membrane</location>
        <topology evidence="1">Multi-pass membrane protein</topology>
    </subcellularLocation>
</comment>
<dbReference type="GO" id="GO:0006874">
    <property type="term" value="P:intracellular calcium ion homeostasis"/>
    <property type="evidence" value="ECO:0007669"/>
    <property type="project" value="TreeGrafter"/>
</dbReference>
<organism evidence="7 8">
    <name type="scientific">Roseibacillus ishigakijimensis</name>
    <dbReference type="NCBI Taxonomy" id="454146"/>
    <lineage>
        <taxon>Bacteria</taxon>
        <taxon>Pseudomonadati</taxon>
        <taxon>Verrucomicrobiota</taxon>
        <taxon>Verrucomicrobiia</taxon>
        <taxon>Verrucomicrobiales</taxon>
        <taxon>Verrucomicrobiaceae</taxon>
        <taxon>Roseibacillus</taxon>
    </lineage>
</organism>
<dbReference type="GO" id="GO:0008273">
    <property type="term" value="F:calcium, potassium:sodium antiporter activity"/>
    <property type="evidence" value="ECO:0007669"/>
    <property type="project" value="TreeGrafter"/>
</dbReference>
<evidence type="ECO:0000259" key="6">
    <source>
        <dbReference type="Pfam" id="PF01699"/>
    </source>
</evidence>
<proteinExistence type="predicted"/>
<evidence type="ECO:0000313" key="7">
    <source>
        <dbReference type="EMBL" id="MBK1833851.1"/>
    </source>
</evidence>
<dbReference type="EMBL" id="JAENIO010000014">
    <property type="protein sequence ID" value="MBK1833851.1"/>
    <property type="molecule type" value="Genomic_DNA"/>
</dbReference>
<keyword evidence="8" id="KW-1185">Reference proteome</keyword>
<dbReference type="PANTHER" id="PTHR10846:SF8">
    <property type="entry name" value="INNER MEMBRANE PROTEIN YRBG"/>
    <property type="match status" value="1"/>
</dbReference>
<comment type="caution">
    <text evidence="7">The sequence shown here is derived from an EMBL/GenBank/DDBJ whole genome shotgun (WGS) entry which is preliminary data.</text>
</comment>
<gene>
    <name evidence="7" type="ORF">JIN78_07255</name>
</gene>
<dbReference type="GO" id="GO:0005262">
    <property type="term" value="F:calcium channel activity"/>
    <property type="evidence" value="ECO:0007669"/>
    <property type="project" value="TreeGrafter"/>
</dbReference>
<name>A0A934VM91_9BACT</name>
<feature type="transmembrane region" description="Helical" evidence="5">
    <location>
        <begin position="137"/>
        <end position="155"/>
    </location>
</feature>
<feature type="transmembrane region" description="Helical" evidence="5">
    <location>
        <begin position="191"/>
        <end position="211"/>
    </location>
</feature>
<feature type="transmembrane region" description="Helical" evidence="5">
    <location>
        <begin position="112"/>
        <end position="131"/>
    </location>
</feature>
<dbReference type="PANTHER" id="PTHR10846">
    <property type="entry name" value="SODIUM/POTASSIUM/CALCIUM EXCHANGER"/>
    <property type="match status" value="1"/>
</dbReference>
<accession>A0A934VM91</accession>
<feature type="transmembrane region" description="Helical" evidence="5">
    <location>
        <begin position="223"/>
        <end position="242"/>
    </location>
</feature>
<feature type="transmembrane region" description="Helical" evidence="5">
    <location>
        <begin position="325"/>
        <end position="344"/>
    </location>
</feature>
<evidence type="ECO:0000256" key="4">
    <source>
        <dbReference type="ARBA" id="ARBA00023136"/>
    </source>
</evidence>
<keyword evidence="2 5" id="KW-0812">Transmembrane</keyword>
<evidence type="ECO:0000256" key="5">
    <source>
        <dbReference type="SAM" id="Phobius"/>
    </source>
</evidence>
<keyword evidence="4 5" id="KW-0472">Membrane</keyword>
<feature type="transmembrane region" description="Helical" evidence="5">
    <location>
        <begin position="6"/>
        <end position="27"/>
    </location>
</feature>
<feature type="transmembrane region" description="Helical" evidence="5">
    <location>
        <begin position="48"/>
        <end position="71"/>
    </location>
</feature>
<evidence type="ECO:0000313" key="8">
    <source>
        <dbReference type="Proteomes" id="UP000604083"/>
    </source>
</evidence>
<dbReference type="GO" id="GO:0005886">
    <property type="term" value="C:plasma membrane"/>
    <property type="evidence" value="ECO:0007669"/>
    <property type="project" value="TreeGrafter"/>
</dbReference>
<dbReference type="Pfam" id="PF01699">
    <property type="entry name" value="Na_Ca_ex"/>
    <property type="match status" value="2"/>
</dbReference>
<feature type="domain" description="Sodium/calcium exchanger membrane region" evidence="6">
    <location>
        <begin position="195"/>
        <end position="342"/>
    </location>
</feature>
<dbReference type="InterPro" id="IPR004481">
    <property type="entry name" value="K/Na/Ca-exchanger"/>
</dbReference>